<evidence type="ECO:0000313" key="7">
    <source>
        <dbReference type="Proteomes" id="UP000301751"/>
    </source>
</evidence>
<dbReference type="OrthoDB" id="5293556at2"/>
<dbReference type="GO" id="GO:0000976">
    <property type="term" value="F:transcription cis-regulatory region binding"/>
    <property type="evidence" value="ECO:0007669"/>
    <property type="project" value="TreeGrafter"/>
</dbReference>
<keyword evidence="2 4" id="KW-0238">DNA-binding</keyword>
<gene>
    <name evidence="6" type="ORF">AQPW35_04070</name>
</gene>
<dbReference type="InterPro" id="IPR041490">
    <property type="entry name" value="KstR2_TetR_C"/>
</dbReference>
<protein>
    <submittedName>
        <fullName evidence="6">TetR family transcriptional regulator</fullName>
    </submittedName>
</protein>
<dbReference type="InterPro" id="IPR009057">
    <property type="entry name" value="Homeodomain-like_sf"/>
</dbReference>
<dbReference type="SUPFAM" id="SSF46689">
    <property type="entry name" value="Homeodomain-like"/>
    <property type="match status" value="1"/>
</dbReference>
<dbReference type="Gene3D" id="1.10.10.60">
    <property type="entry name" value="Homeodomain-like"/>
    <property type="match status" value="1"/>
</dbReference>
<proteinExistence type="predicted"/>
<keyword evidence="1" id="KW-0805">Transcription regulation</keyword>
<dbReference type="FunFam" id="1.10.10.60:FF:000141">
    <property type="entry name" value="TetR family transcriptional regulator"/>
    <property type="match status" value="1"/>
</dbReference>
<sequence length="216" mass="23244">MARGRASGYDAQREAILQQAAALFARHGYPATSMNQVAEACGLSKATLYHYYRDKDAMLVAIAEGHVTRLKALVDDVAAQGLAPEARLRLLIHRIVAEYADAQNAHRVLTEDVRFLQDDDRQRVLGMERAVVAGFAEAVGALQPGLAQAALAKPVTMLLFGMINWMFTWVRPGGELDHDALAPMVANLFLGGLPALAAGHVPAIPPSNPTAEVTPR</sequence>
<evidence type="ECO:0000259" key="5">
    <source>
        <dbReference type="PROSITE" id="PS50977"/>
    </source>
</evidence>
<keyword evidence="3" id="KW-0804">Transcription</keyword>
<dbReference type="GO" id="GO:0003700">
    <property type="term" value="F:DNA-binding transcription factor activity"/>
    <property type="evidence" value="ECO:0007669"/>
    <property type="project" value="TreeGrafter"/>
</dbReference>
<comment type="caution">
    <text evidence="6">The sequence shown here is derived from an EMBL/GenBank/DDBJ whole genome shotgun (WGS) entry which is preliminary data.</text>
</comment>
<dbReference type="PANTHER" id="PTHR30055:SF234">
    <property type="entry name" value="HTH-TYPE TRANSCRIPTIONAL REGULATOR BETI"/>
    <property type="match status" value="1"/>
</dbReference>
<feature type="domain" description="HTH tetR-type" evidence="5">
    <location>
        <begin position="10"/>
        <end position="70"/>
    </location>
</feature>
<accession>A0A480AJX7</accession>
<feature type="DNA-binding region" description="H-T-H motif" evidence="4">
    <location>
        <begin position="33"/>
        <end position="52"/>
    </location>
</feature>
<dbReference type="InterPro" id="IPR001647">
    <property type="entry name" value="HTH_TetR"/>
</dbReference>
<evidence type="ECO:0000256" key="4">
    <source>
        <dbReference type="PROSITE-ProRule" id="PRU00335"/>
    </source>
</evidence>
<dbReference type="PROSITE" id="PS50977">
    <property type="entry name" value="HTH_TETR_2"/>
    <property type="match status" value="1"/>
</dbReference>
<dbReference type="PRINTS" id="PR00455">
    <property type="entry name" value="HTHTETR"/>
</dbReference>
<evidence type="ECO:0000256" key="2">
    <source>
        <dbReference type="ARBA" id="ARBA00023125"/>
    </source>
</evidence>
<name>A0A480AJX7_9BURK</name>
<reference evidence="7" key="1">
    <citation type="submission" date="2019-03" db="EMBL/GenBank/DDBJ databases">
        <title>Aquabacterium pictum sp.nov., the first bacteriochlorophyll a-containing freshwater bacterium in the genus Aquabacterium of the class Betaproteobacteria.</title>
        <authorList>
            <person name="Hirose S."/>
            <person name="Tank M."/>
            <person name="Hara E."/>
            <person name="Tamaki H."/>
            <person name="Takaichi S."/>
            <person name="Haruta S."/>
            <person name="Hanada S."/>
        </authorList>
    </citation>
    <scope>NUCLEOTIDE SEQUENCE [LARGE SCALE GENOMIC DNA]</scope>
    <source>
        <strain evidence="7">W35</strain>
    </source>
</reference>
<dbReference type="InterPro" id="IPR050109">
    <property type="entry name" value="HTH-type_TetR-like_transc_reg"/>
</dbReference>
<dbReference type="RefSeq" id="WP_137731088.1">
    <property type="nucleotide sequence ID" value="NZ_BJCL01000001.1"/>
</dbReference>
<dbReference type="Gene3D" id="1.10.357.10">
    <property type="entry name" value="Tetracycline Repressor, domain 2"/>
    <property type="match status" value="1"/>
</dbReference>
<dbReference type="Proteomes" id="UP000301751">
    <property type="component" value="Unassembled WGS sequence"/>
</dbReference>
<dbReference type="EMBL" id="BJCL01000001">
    <property type="protein sequence ID" value="GCL61326.1"/>
    <property type="molecule type" value="Genomic_DNA"/>
</dbReference>
<dbReference type="Pfam" id="PF17932">
    <property type="entry name" value="TetR_C_24"/>
    <property type="match status" value="1"/>
</dbReference>
<organism evidence="6 7">
    <name type="scientific">Pseudaquabacterium pictum</name>
    <dbReference type="NCBI Taxonomy" id="2315236"/>
    <lineage>
        <taxon>Bacteria</taxon>
        <taxon>Pseudomonadati</taxon>
        <taxon>Pseudomonadota</taxon>
        <taxon>Betaproteobacteria</taxon>
        <taxon>Burkholderiales</taxon>
        <taxon>Sphaerotilaceae</taxon>
        <taxon>Pseudaquabacterium</taxon>
    </lineage>
</organism>
<evidence type="ECO:0000256" key="1">
    <source>
        <dbReference type="ARBA" id="ARBA00023015"/>
    </source>
</evidence>
<dbReference type="AlphaFoldDB" id="A0A480AJX7"/>
<dbReference type="Pfam" id="PF00440">
    <property type="entry name" value="TetR_N"/>
    <property type="match status" value="1"/>
</dbReference>
<keyword evidence="7" id="KW-1185">Reference proteome</keyword>
<dbReference type="InterPro" id="IPR036271">
    <property type="entry name" value="Tet_transcr_reg_TetR-rel_C_sf"/>
</dbReference>
<evidence type="ECO:0000313" key="6">
    <source>
        <dbReference type="EMBL" id="GCL61326.1"/>
    </source>
</evidence>
<dbReference type="PANTHER" id="PTHR30055">
    <property type="entry name" value="HTH-TYPE TRANSCRIPTIONAL REGULATOR RUTR"/>
    <property type="match status" value="1"/>
</dbReference>
<dbReference type="SUPFAM" id="SSF48498">
    <property type="entry name" value="Tetracyclin repressor-like, C-terminal domain"/>
    <property type="match status" value="1"/>
</dbReference>
<evidence type="ECO:0000256" key="3">
    <source>
        <dbReference type="ARBA" id="ARBA00023163"/>
    </source>
</evidence>